<name>A0AAV1Z9E4_9ARAC</name>
<protein>
    <submittedName>
        <fullName evidence="1">Uncharacterized protein</fullName>
    </submittedName>
</protein>
<evidence type="ECO:0000313" key="2">
    <source>
        <dbReference type="Proteomes" id="UP001497382"/>
    </source>
</evidence>
<dbReference type="EMBL" id="CAXIEN010000032">
    <property type="protein sequence ID" value="CAL1268223.1"/>
    <property type="molecule type" value="Genomic_DNA"/>
</dbReference>
<gene>
    <name evidence="1" type="ORF">LARSCL_LOCUS4061</name>
</gene>
<proteinExistence type="predicted"/>
<accession>A0AAV1Z9E4</accession>
<reference evidence="1 2" key="1">
    <citation type="submission" date="2024-04" db="EMBL/GenBank/DDBJ databases">
        <authorList>
            <person name="Rising A."/>
            <person name="Reimegard J."/>
            <person name="Sonavane S."/>
            <person name="Akerstrom W."/>
            <person name="Nylinder S."/>
            <person name="Hedman E."/>
            <person name="Kallberg Y."/>
        </authorList>
    </citation>
    <scope>NUCLEOTIDE SEQUENCE [LARGE SCALE GENOMIC DNA]</scope>
</reference>
<keyword evidence="2" id="KW-1185">Reference proteome</keyword>
<dbReference type="Proteomes" id="UP001497382">
    <property type="component" value="Unassembled WGS sequence"/>
</dbReference>
<organism evidence="1 2">
    <name type="scientific">Larinioides sclopetarius</name>
    <dbReference type="NCBI Taxonomy" id="280406"/>
    <lineage>
        <taxon>Eukaryota</taxon>
        <taxon>Metazoa</taxon>
        <taxon>Ecdysozoa</taxon>
        <taxon>Arthropoda</taxon>
        <taxon>Chelicerata</taxon>
        <taxon>Arachnida</taxon>
        <taxon>Araneae</taxon>
        <taxon>Araneomorphae</taxon>
        <taxon>Entelegynae</taxon>
        <taxon>Araneoidea</taxon>
        <taxon>Araneidae</taxon>
        <taxon>Larinioides</taxon>
    </lineage>
</organism>
<feature type="non-terminal residue" evidence="1">
    <location>
        <position position="1"/>
    </location>
</feature>
<sequence>SANVNVANLFENIEIPFQCSEWRLFIDSSLESQKAVLPHSDNQFPSISLLSRYSLKKNTAM</sequence>
<comment type="caution">
    <text evidence="1">The sequence shown here is derived from an EMBL/GenBank/DDBJ whole genome shotgun (WGS) entry which is preliminary data.</text>
</comment>
<evidence type="ECO:0000313" key="1">
    <source>
        <dbReference type="EMBL" id="CAL1268223.1"/>
    </source>
</evidence>
<dbReference type="AlphaFoldDB" id="A0AAV1Z9E4"/>